<evidence type="ECO:0000256" key="4">
    <source>
        <dbReference type="ARBA" id="ARBA00022475"/>
    </source>
</evidence>
<comment type="caution">
    <text evidence="10">The sequence shown here is derived from an EMBL/GenBank/DDBJ whole genome shotgun (WGS) entry which is preliminary data.</text>
</comment>
<name>A0A923SLG7_9FIRM</name>
<dbReference type="GO" id="GO:0005283">
    <property type="term" value="F:amino acid:sodium symporter activity"/>
    <property type="evidence" value="ECO:0007669"/>
    <property type="project" value="InterPro"/>
</dbReference>
<protein>
    <submittedName>
        <fullName evidence="10">Alanine:cation symporter family protein</fullName>
    </submittedName>
</protein>
<feature type="transmembrane region" description="Helical" evidence="9">
    <location>
        <begin position="145"/>
        <end position="168"/>
    </location>
</feature>
<dbReference type="Pfam" id="PF01235">
    <property type="entry name" value="Na_Ala_symp"/>
    <property type="match status" value="1"/>
</dbReference>
<dbReference type="EMBL" id="JACRWC010000056">
    <property type="protein sequence ID" value="MBC5999244.1"/>
    <property type="molecule type" value="Genomic_DNA"/>
</dbReference>
<dbReference type="FunFam" id="1.20.1740.10:FF:000004">
    <property type="entry name" value="Sodium:alanine symporter family protein"/>
    <property type="match status" value="1"/>
</dbReference>
<comment type="similarity">
    <text evidence="2 9">Belongs to the alanine or glycine:cation symporter (AGCS) (TC 2.A.25) family.</text>
</comment>
<keyword evidence="3 9" id="KW-0813">Transport</keyword>
<keyword evidence="5 9" id="KW-0812">Transmembrane</keyword>
<dbReference type="InterPro" id="IPR001463">
    <property type="entry name" value="Na/Ala_symport"/>
</dbReference>
<evidence type="ECO:0000256" key="8">
    <source>
        <dbReference type="ARBA" id="ARBA00023136"/>
    </source>
</evidence>
<feature type="transmembrane region" description="Helical" evidence="9">
    <location>
        <begin position="95"/>
        <end position="116"/>
    </location>
</feature>
<feature type="transmembrane region" description="Helical" evidence="9">
    <location>
        <begin position="395"/>
        <end position="417"/>
    </location>
</feature>
<keyword evidence="11" id="KW-1185">Reference proteome</keyword>
<accession>A0A923SLG7</accession>
<dbReference type="Proteomes" id="UP000644115">
    <property type="component" value="Unassembled WGS sequence"/>
</dbReference>
<dbReference type="PANTHER" id="PTHR30330">
    <property type="entry name" value="AGSS FAMILY TRANSPORTER, SODIUM-ALANINE"/>
    <property type="match status" value="1"/>
</dbReference>
<evidence type="ECO:0000256" key="9">
    <source>
        <dbReference type="RuleBase" id="RU363064"/>
    </source>
</evidence>
<feature type="transmembrane region" description="Helical" evidence="9">
    <location>
        <begin position="305"/>
        <end position="325"/>
    </location>
</feature>
<keyword evidence="8 9" id="KW-0472">Membrane</keyword>
<evidence type="ECO:0000256" key="6">
    <source>
        <dbReference type="ARBA" id="ARBA00022847"/>
    </source>
</evidence>
<dbReference type="PROSITE" id="PS00873">
    <property type="entry name" value="NA_ALANINE_SYMP"/>
    <property type="match status" value="1"/>
</dbReference>
<evidence type="ECO:0000313" key="11">
    <source>
        <dbReference type="Proteomes" id="UP000644115"/>
    </source>
</evidence>
<evidence type="ECO:0000256" key="7">
    <source>
        <dbReference type="ARBA" id="ARBA00022989"/>
    </source>
</evidence>
<feature type="transmembrane region" description="Helical" evidence="9">
    <location>
        <begin position="423"/>
        <end position="446"/>
    </location>
</feature>
<dbReference type="AlphaFoldDB" id="A0A923SLG7"/>
<dbReference type="RefSeq" id="WP_249286699.1">
    <property type="nucleotide sequence ID" value="NZ_JACRWC010000056.1"/>
</dbReference>
<gene>
    <name evidence="10" type="ORF">H8876_04445</name>
</gene>
<feature type="transmembrane region" description="Helical" evidence="9">
    <location>
        <begin position="353"/>
        <end position="374"/>
    </location>
</feature>
<feature type="transmembrane region" description="Helical" evidence="9">
    <location>
        <begin position="212"/>
        <end position="235"/>
    </location>
</feature>
<evidence type="ECO:0000256" key="5">
    <source>
        <dbReference type="ARBA" id="ARBA00022692"/>
    </source>
</evidence>
<feature type="transmembrane region" description="Helical" evidence="9">
    <location>
        <begin position="188"/>
        <end position="205"/>
    </location>
</feature>
<dbReference type="PANTHER" id="PTHR30330:SF1">
    <property type="entry name" value="AMINO-ACID CARRIER PROTEIN ALST"/>
    <property type="match status" value="1"/>
</dbReference>
<keyword evidence="7 9" id="KW-1133">Transmembrane helix</keyword>
<evidence type="ECO:0000256" key="2">
    <source>
        <dbReference type="ARBA" id="ARBA00009261"/>
    </source>
</evidence>
<sequence>MLDVIHSWILAISGVLYQPWFVPVFLIVGGLYFTFRCKFIQVRLFKESFKVIAEKPKSENGISSFGALMVSTASRVGTGNIIGVATAICLGGPGAIFWMWLTAFIGGATAFIESTLAQIYKKRDKDGSSYGGPAFYMQTALKQRWLGVIFSFLIIMIYAVGYNMLAAYNLQSTFAAFSFYDAGVTPKLIGLILAILFGVIVIGGAKRLVRVTAVMVPVMGVIYVLVSLLIMALNITNIPHMFAMIFKSAFDFPSIFGGFAGSCIMWGIKRGLYSNEAGMGSAPNAAAKADVSHPVKQGLVQMLSVFIDTLLICSATAFMCLSTNIDPVKYAVDGSADAAGYVQASMGDALGSFGPIFLAVAMSLFAFTTLIGNYSYCEGCLEFIIRRVPSRGELLVFRIIATAVVYIGAVASAAFVWDTADMLQGMIVVVNVPTILILGGTAVRCLNDYVKQRKEGKDPHFIAKDIGVKEDTDFWK</sequence>
<dbReference type="NCBIfam" id="TIGR00835">
    <property type="entry name" value="agcS"/>
    <property type="match status" value="1"/>
</dbReference>
<organism evidence="10 11">
    <name type="scientific">Lentihominibacter faecis</name>
    <dbReference type="NCBI Taxonomy" id="2764712"/>
    <lineage>
        <taxon>Bacteria</taxon>
        <taxon>Bacillati</taxon>
        <taxon>Bacillota</taxon>
        <taxon>Clostridia</taxon>
        <taxon>Peptostreptococcales</taxon>
        <taxon>Anaerovoracaceae</taxon>
        <taxon>Lentihominibacter</taxon>
    </lineage>
</organism>
<dbReference type="PRINTS" id="PR00175">
    <property type="entry name" value="NAALASMPORT"/>
</dbReference>
<dbReference type="GO" id="GO:0005886">
    <property type="term" value="C:plasma membrane"/>
    <property type="evidence" value="ECO:0007669"/>
    <property type="project" value="UniProtKB-SubCell"/>
</dbReference>
<dbReference type="PIRSF" id="PIRSF006060">
    <property type="entry name" value="AA_transporter"/>
    <property type="match status" value="1"/>
</dbReference>
<comment type="subcellular location">
    <subcellularLocation>
        <location evidence="1 9">Cell membrane</location>
        <topology evidence="1 9">Multi-pass membrane protein</topology>
    </subcellularLocation>
</comment>
<keyword evidence="4 9" id="KW-1003">Cell membrane</keyword>
<reference evidence="10" key="1">
    <citation type="submission" date="2020-08" db="EMBL/GenBank/DDBJ databases">
        <authorList>
            <person name="Liu C."/>
            <person name="Sun Q."/>
        </authorList>
    </citation>
    <scope>NUCLEOTIDE SEQUENCE</scope>
    <source>
        <strain evidence="10">BX16</strain>
    </source>
</reference>
<dbReference type="Gene3D" id="1.20.1740.10">
    <property type="entry name" value="Amino acid/polyamine transporter I"/>
    <property type="match status" value="1"/>
</dbReference>
<feature type="transmembrane region" description="Helical" evidence="9">
    <location>
        <begin position="241"/>
        <end position="268"/>
    </location>
</feature>
<evidence type="ECO:0000313" key="10">
    <source>
        <dbReference type="EMBL" id="MBC5999244.1"/>
    </source>
</evidence>
<evidence type="ECO:0000256" key="3">
    <source>
        <dbReference type="ARBA" id="ARBA00022448"/>
    </source>
</evidence>
<keyword evidence="6 9" id="KW-0769">Symport</keyword>
<proteinExistence type="inferred from homology"/>
<evidence type="ECO:0000256" key="1">
    <source>
        <dbReference type="ARBA" id="ARBA00004651"/>
    </source>
</evidence>